<evidence type="ECO:0000313" key="2">
    <source>
        <dbReference type="Proteomes" id="UP000614200"/>
    </source>
</evidence>
<dbReference type="SUPFAM" id="SSF52777">
    <property type="entry name" value="CoA-dependent acyltransferases"/>
    <property type="match status" value="1"/>
</dbReference>
<comment type="caution">
    <text evidence="1">The sequence shown here is derived from an EMBL/GenBank/DDBJ whole genome shotgun (WGS) entry which is preliminary data.</text>
</comment>
<evidence type="ECO:0000313" key="1">
    <source>
        <dbReference type="EMBL" id="MBF4691843.1"/>
    </source>
</evidence>
<organism evidence="1 2">
    <name type="scientific">Fusibacter ferrireducens</name>
    <dbReference type="NCBI Taxonomy" id="2785058"/>
    <lineage>
        <taxon>Bacteria</taxon>
        <taxon>Bacillati</taxon>
        <taxon>Bacillota</taxon>
        <taxon>Clostridia</taxon>
        <taxon>Eubacteriales</taxon>
        <taxon>Eubacteriales Family XII. Incertae Sedis</taxon>
        <taxon>Fusibacter</taxon>
    </lineage>
</organism>
<reference evidence="1 2" key="1">
    <citation type="submission" date="2020-11" db="EMBL/GenBank/DDBJ databases">
        <title>Fusibacter basophilias sp. nov.</title>
        <authorList>
            <person name="Qiu D."/>
        </authorList>
    </citation>
    <scope>NUCLEOTIDE SEQUENCE [LARGE SCALE GENOMIC DNA]</scope>
    <source>
        <strain evidence="1 2">Q10-2</strain>
    </source>
</reference>
<keyword evidence="2" id="KW-1185">Reference proteome</keyword>
<accession>A0ABR9ZMZ6</accession>
<dbReference type="RefSeq" id="WP_194700074.1">
    <property type="nucleotide sequence ID" value="NZ_JADKNH010000001.1"/>
</dbReference>
<sequence length="426" mass="49756">MKKQRQDNWFKLDNAGKLYPSIASSRVSTVFRLTAVLKMPVKADLLQQALGQSVHRFPLFNVKLRRGIFWYYFEKTTEPPRVHRERYFPCTSTDLRYNQPSPYKILYFKNRVHLEISHAIADGAGGLIFLKDILKNYHALLDESCNPIAETPISKEVLATLEEDAFKKNYEKKIPSPQKLEKAYHFPFKLIEKGEYRITNGTYSASAFKALAKTYNTSPTKMLLCLYFETIQDFIRENETVRLKDLKPLIINLPVDLRSIFPSKTMRNFFISITPSIDLRLGEYNRSEILTYLDHYFALCLTPKYLKRYISRNFKNELFWHVRLIPLFIKDLAMPFIYNYYGESSYTSSLSNLGVIKIDEPYAEIIEKLELLPPPSEGNIIKATVITFNDITTISFGSLTDERVIERLFFRKLRNEGISIKIETNY</sequence>
<proteinExistence type="predicted"/>
<dbReference type="EMBL" id="JADKNH010000001">
    <property type="protein sequence ID" value="MBF4691843.1"/>
    <property type="molecule type" value="Genomic_DNA"/>
</dbReference>
<gene>
    <name evidence="1" type="ORF">ISU02_01870</name>
</gene>
<name>A0ABR9ZMZ6_9FIRM</name>
<protein>
    <recommendedName>
        <fullName evidence="3">Alcohol acetyltransferase</fullName>
    </recommendedName>
</protein>
<evidence type="ECO:0008006" key="3">
    <source>
        <dbReference type="Google" id="ProtNLM"/>
    </source>
</evidence>
<dbReference type="Proteomes" id="UP000614200">
    <property type="component" value="Unassembled WGS sequence"/>
</dbReference>